<reference evidence="2 3" key="1">
    <citation type="submission" date="2015-09" db="EMBL/GenBank/DDBJ databases">
        <title>Draft genome of the parasitic nematode Teladorsagia circumcincta isolate WARC Sus (inbred).</title>
        <authorList>
            <person name="Mitreva M."/>
        </authorList>
    </citation>
    <scope>NUCLEOTIDE SEQUENCE [LARGE SCALE GENOMIC DNA]</scope>
    <source>
        <strain evidence="2 3">S</strain>
    </source>
</reference>
<evidence type="ECO:0000313" key="3">
    <source>
        <dbReference type="Proteomes" id="UP000230423"/>
    </source>
</evidence>
<dbReference type="GO" id="GO:0006897">
    <property type="term" value="P:endocytosis"/>
    <property type="evidence" value="ECO:0007669"/>
    <property type="project" value="TreeGrafter"/>
</dbReference>
<protein>
    <recommendedName>
        <fullName evidence="1">ENTH domain-containing protein</fullName>
    </recommendedName>
</protein>
<sequence length="126" mass="14391">MISAWFRNRRCQTHSAERDGHTNSLADQLMRFCICTARLTYGSFNLIHDEIHLYVSAMSDLLSGISSLTKQISNNIPYQIKKLGESVHTIVMNYTEAENLVYEATNEDPWGPTGPQMKEIANYTFQ</sequence>
<dbReference type="PANTHER" id="PTHR12276">
    <property type="entry name" value="EPSIN/ENT-RELATED"/>
    <property type="match status" value="1"/>
</dbReference>
<evidence type="ECO:0000259" key="1">
    <source>
        <dbReference type="PROSITE" id="PS50942"/>
    </source>
</evidence>
<dbReference type="Proteomes" id="UP000230423">
    <property type="component" value="Unassembled WGS sequence"/>
</dbReference>
<organism evidence="2 3">
    <name type="scientific">Teladorsagia circumcincta</name>
    <name type="common">Brown stomach worm</name>
    <name type="synonym">Ostertagia circumcincta</name>
    <dbReference type="NCBI Taxonomy" id="45464"/>
    <lineage>
        <taxon>Eukaryota</taxon>
        <taxon>Metazoa</taxon>
        <taxon>Ecdysozoa</taxon>
        <taxon>Nematoda</taxon>
        <taxon>Chromadorea</taxon>
        <taxon>Rhabditida</taxon>
        <taxon>Rhabditina</taxon>
        <taxon>Rhabditomorpha</taxon>
        <taxon>Strongyloidea</taxon>
        <taxon>Trichostrongylidae</taxon>
        <taxon>Teladorsagia</taxon>
    </lineage>
</organism>
<dbReference type="Pfam" id="PF01417">
    <property type="entry name" value="ENTH"/>
    <property type="match status" value="1"/>
</dbReference>
<dbReference type="GO" id="GO:0030276">
    <property type="term" value="F:clathrin binding"/>
    <property type="evidence" value="ECO:0007669"/>
    <property type="project" value="TreeGrafter"/>
</dbReference>
<dbReference type="InterPro" id="IPR013809">
    <property type="entry name" value="ENTH"/>
</dbReference>
<dbReference type="InterPro" id="IPR008942">
    <property type="entry name" value="ENTH_VHS"/>
</dbReference>
<dbReference type="SUPFAM" id="SSF48464">
    <property type="entry name" value="ENTH/VHS domain"/>
    <property type="match status" value="1"/>
</dbReference>
<evidence type="ECO:0000313" key="2">
    <source>
        <dbReference type="EMBL" id="PIO73499.1"/>
    </source>
</evidence>
<dbReference type="PANTHER" id="PTHR12276:SF45">
    <property type="entry name" value="CLATHRIN INTERACTOR 1"/>
    <property type="match status" value="1"/>
</dbReference>
<dbReference type="GO" id="GO:0005768">
    <property type="term" value="C:endosome"/>
    <property type="evidence" value="ECO:0007669"/>
    <property type="project" value="TreeGrafter"/>
</dbReference>
<dbReference type="GO" id="GO:0005886">
    <property type="term" value="C:plasma membrane"/>
    <property type="evidence" value="ECO:0007669"/>
    <property type="project" value="TreeGrafter"/>
</dbReference>
<dbReference type="GO" id="GO:0030125">
    <property type="term" value="C:clathrin vesicle coat"/>
    <property type="evidence" value="ECO:0007669"/>
    <property type="project" value="TreeGrafter"/>
</dbReference>
<dbReference type="Gene3D" id="1.25.40.90">
    <property type="match status" value="1"/>
</dbReference>
<dbReference type="AlphaFoldDB" id="A0A2G9UTD5"/>
<feature type="domain" description="ENTH" evidence="1">
    <location>
        <begin position="89"/>
        <end position="126"/>
    </location>
</feature>
<dbReference type="OrthoDB" id="4033880at2759"/>
<keyword evidence="3" id="KW-1185">Reference proteome</keyword>
<gene>
    <name evidence="2" type="ORF">TELCIR_04529</name>
</gene>
<name>A0A2G9UTD5_TELCI</name>
<dbReference type="PROSITE" id="PS50942">
    <property type="entry name" value="ENTH"/>
    <property type="match status" value="1"/>
</dbReference>
<proteinExistence type="predicted"/>
<dbReference type="GO" id="GO:0005543">
    <property type="term" value="F:phospholipid binding"/>
    <property type="evidence" value="ECO:0007669"/>
    <property type="project" value="TreeGrafter"/>
</dbReference>
<accession>A0A2G9UTD5</accession>
<dbReference type="EMBL" id="KZ345446">
    <property type="protein sequence ID" value="PIO73499.1"/>
    <property type="molecule type" value="Genomic_DNA"/>
</dbReference>